<sequence>MNIRTISLLLASHSAVALLAFAAGIYFLPILSAPPAPSAAMIQQMSQQPTYTAEFIRELQDSDFLHWGEGTVSLGPEFITFVGELAPGPEYKLYLAPEFVETETAFNQLKPSMVLVGDVKTFDNFVVKIPEDIDLSQYSTVIVWCESFGEFITSAQYN</sequence>
<dbReference type="PROSITE" id="PS51549">
    <property type="entry name" value="DM13"/>
    <property type="match status" value="1"/>
</dbReference>
<proteinExistence type="predicted"/>
<keyword evidence="3" id="KW-1185">Reference proteome</keyword>
<dbReference type="EMBL" id="BMDX01000010">
    <property type="protein sequence ID" value="GGA79375.1"/>
    <property type="molecule type" value="Genomic_DNA"/>
</dbReference>
<dbReference type="Pfam" id="PF10517">
    <property type="entry name" value="DM13"/>
    <property type="match status" value="1"/>
</dbReference>
<dbReference type="InterPro" id="IPR019545">
    <property type="entry name" value="DM13_domain"/>
</dbReference>
<dbReference type="Proteomes" id="UP000619743">
    <property type="component" value="Unassembled WGS sequence"/>
</dbReference>
<accession>A0A8J2XPS3</accession>
<evidence type="ECO:0000313" key="2">
    <source>
        <dbReference type="EMBL" id="GGA79375.1"/>
    </source>
</evidence>
<dbReference type="RefSeq" id="WP_087505835.1">
    <property type="nucleotide sequence ID" value="NZ_BMDX01000010.1"/>
</dbReference>
<organism evidence="2 3">
    <name type="scientific">Neiella marina</name>
    <dbReference type="NCBI Taxonomy" id="508461"/>
    <lineage>
        <taxon>Bacteria</taxon>
        <taxon>Pseudomonadati</taxon>
        <taxon>Pseudomonadota</taxon>
        <taxon>Gammaproteobacteria</taxon>
        <taxon>Alteromonadales</taxon>
        <taxon>Echinimonadaceae</taxon>
        <taxon>Neiella</taxon>
    </lineage>
</organism>
<evidence type="ECO:0000313" key="3">
    <source>
        <dbReference type="Proteomes" id="UP000619743"/>
    </source>
</evidence>
<name>A0A8J2XPS3_9GAMM</name>
<dbReference type="AlphaFoldDB" id="A0A8J2XPS3"/>
<feature type="domain" description="DM13" evidence="1">
    <location>
        <begin position="53"/>
        <end position="158"/>
    </location>
</feature>
<evidence type="ECO:0000259" key="1">
    <source>
        <dbReference type="PROSITE" id="PS51549"/>
    </source>
</evidence>
<reference evidence="3" key="1">
    <citation type="journal article" date="2019" name="Int. J. Syst. Evol. Microbiol.">
        <title>The Global Catalogue of Microorganisms (GCM) 10K type strain sequencing project: providing services to taxonomists for standard genome sequencing and annotation.</title>
        <authorList>
            <consortium name="The Broad Institute Genomics Platform"/>
            <consortium name="The Broad Institute Genome Sequencing Center for Infectious Disease"/>
            <person name="Wu L."/>
            <person name="Ma J."/>
        </authorList>
    </citation>
    <scope>NUCLEOTIDE SEQUENCE [LARGE SCALE GENOMIC DNA]</scope>
    <source>
        <strain evidence="3">CGMCC 1.10130</strain>
    </source>
</reference>
<gene>
    <name evidence="2" type="ORF">GCM10011369_21650</name>
</gene>
<protein>
    <recommendedName>
        <fullName evidence="1">DM13 domain-containing protein</fullName>
    </recommendedName>
</protein>
<dbReference type="OrthoDB" id="6106486at2"/>
<comment type="caution">
    <text evidence="2">The sequence shown here is derived from an EMBL/GenBank/DDBJ whole genome shotgun (WGS) entry which is preliminary data.</text>
</comment>